<evidence type="ECO:0000313" key="1">
    <source>
        <dbReference type="EMBL" id="KAJ7359917.1"/>
    </source>
</evidence>
<reference evidence="1" key="1">
    <citation type="submission" date="2023-03" db="EMBL/GenBank/DDBJ databases">
        <title>Massive genome expansion in bonnet fungi (Mycena s.s.) driven by repeated elements and novel gene families across ecological guilds.</title>
        <authorList>
            <consortium name="Lawrence Berkeley National Laboratory"/>
            <person name="Harder C.B."/>
            <person name="Miyauchi S."/>
            <person name="Viragh M."/>
            <person name="Kuo A."/>
            <person name="Thoen E."/>
            <person name="Andreopoulos B."/>
            <person name="Lu D."/>
            <person name="Skrede I."/>
            <person name="Drula E."/>
            <person name="Henrissat B."/>
            <person name="Morin E."/>
            <person name="Kohler A."/>
            <person name="Barry K."/>
            <person name="LaButti K."/>
            <person name="Morin E."/>
            <person name="Salamov A."/>
            <person name="Lipzen A."/>
            <person name="Mereny Z."/>
            <person name="Hegedus B."/>
            <person name="Baldrian P."/>
            <person name="Stursova M."/>
            <person name="Weitz H."/>
            <person name="Taylor A."/>
            <person name="Grigoriev I.V."/>
            <person name="Nagy L.G."/>
            <person name="Martin F."/>
            <person name="Kauserud H."/>
        </authorList>
    </citation>
    <scope>NUCLEOTIDE SEQUENCE</scope>
    <source>
        <strain evidence="1">CBHHK002</strain>
    </source>
</reference>
<dbReference type="SUPFAM" id="SSF51735">
    <property type="entry name" value="NAD(P)-binding Rossmann-fold domains"/>
    <property type="match status" value="1"/>
</dbReference>
<evidence type="ECO:0000313" key="2">
    <source>
        <dbReference type="Proteomes" id="UP001218218"/>
    </source>
</evidence>
<accession>A0AAD7AIZ8</accession>
<keyword evidence="2" id="KW-1185">Reference proteome</keyword>
<dbReference type="InterPro" id="IPR036291">
    <property type="entry name" value="NAD(P)-bd_dom_sf"/>
</dbReference>
<dbReference type="Proteomes" id="UP001218218">
    <property type="component" value="Unassembled WGS sequence"/>
</dbReference>
<protein>
    <submittedName>
        <fullName evidence="1">Uncharacterized protein</fullName>
    </submittedName>
</protein>
<comment type="caution">
    <text evidence="1">The sequence shown here is derived from an EMBL/GenBank/DDBJ whole genome shotgun (WGS) entry which is preliminary data.</text>
</comment>
<dbReference type="EMBL" id="JARIHO010000006">
    <property type="protein sequence ID" value="KAJ7359917.1"/>
    <property type="molecule type" value="Genomic_DNA"/>
</dbReference>
<gene>
    <name evidence="1" type="ORF">DFH08DRAFT_953011</name>
</gene>
<dbReference type="Gene3D" id="3.40.50.720">
    <property type="entry name" value="NAD(P)-binding Rossmann-like Domain"/>
    <property type="match status" value="1"/>
</dbReference>
<sequence length="167" mass="17923">MPLGLKPSISFSILSWSTQILQSYPEGPANFAYGNSPLRRYQHGIAIIGRGLSGPTTPGPTLAPRSPFPIYRMHLKTSDSRQTASVPASSSAFSRAANRVIATACSLDKMPPDLPQTVDLRLLQLDVTVGEVAIRDIVTEAVGFWGRIDVLVNNAGYGAKGVLEEQT</sequence>
<proteinExistence type="predicted"/>
<organism evidence="1 2">
    <name type="scientific">Mycena albidolilacea</name>
    <dbReference type="NCBI Taxonomy" id="1033008"/>
    <lineage>
        <taxon>Eukaryota</taxon>
        <taxon>Fungi</taxon>
        <taxon>Dikarya</taxon>
        <taxon>Basidiomycota</taxon>
        <taxon>Agaricomycotina</taxon>
        <taxon>Agaricomycetes</taxon>
        <taxon>Agaricomycetidae</taxon>
        <taxon>Agaricales</taxon>
        <taxon>Marasmiineae</taxon>
        <taxon>Mycenaceae</taxon>
        <taxon>Mycena</taxon>
    </lineage>
</organism>
<name>A0AAD7AIZ8_9AGAR</name>
<dbReference type="AlphaFoldDB" id="A0AAD7AIZ8"/>